<proteinExistence type="inferred from homology"/>
<accession>A0A3N0Y491</accession>
<feature type="domain" description="Kinesin motor" evidence="2">
    <location>
        <begin position="88"/>
        <end position="106"/>
    </location>
</feature>
<comment type="caution">
    <text evidence="1">Lacks conserved residue(s) required for the propagation of feature annotation.</text>
</comment>
<comment type="similarity">
    <text evidence="1">Belongs to the TRAFAC class myosin-kinesin ATPase superfamily. Kinesin family.</text>
</comment>
<dbReference type="GO" id="GO:0003777">
    <property type="term" value="F:microtubule motor activity"/>
    <property type="evidence" value="ECO:0007669"/>
    <property type="project" value="InterPro"/>
</dbReference>
<keyword evidence="4" id="KW-1185">Reference proteome</keyword>
<evidence type="ECO:0000259" key="2">
    <source>
        <dbReference type="PROSITE" id="PS50067"/>
    </source>
</evidence>
<dbReference type="PROSITE" id="PS50067">
    <property type="entry name" value="KINESIN_MOTOR_2"/>
    <property type="match status" value="1"/>
</dbReference>
<evidence type="ECO:0000313" key="4">
    <source>
        <dbReference type="Proteomes" id="UP000281406"/>
    </source>
</evidence>
<organism evidence="3 4">
    <name type="scientific">Anabarilius grahami</name>
    <name type="common">Kanglang fish</name>
    <name type="synonym">Barilius grahami</name>
    <dbReference type="NCBI Taxonomy" id="495550"/>
    <lineage>
        <taxon>Eukaryota</taxon>
        <taxon>Metazoa</taxon>
        <taxon>Chordata</taxon>
        <taxon>Craniata</taxon>
        <taxon>Vertebrata</taxon>
        <taxon>Euteleostomi</taxon>
        <taxon>Actinopterygii</taxon>
        <taxon>Neopterygii</taxon>
        <taxon>Teleostei</taxon>
        <taxon>Ostariophysi</taxon>
        <taxon>Cypriniformes</taxon>
        <taxon>Xenocyprididae</taxon>
        <taxon>Xenocypridinae</taxon>
        <taxon>Xenocypridinae incertae sedis</taxon>
        <taxon>Anabarilius</taxon>
    </lineage>
</organism>
<gene>
    <name evidence="3" type="ORF">DPX16_9918</name>
</gene>
<protein>
    <submittedName>
        <fullName evidence="3">Sodium-dependent phosphate transport protein 2A</fullName>
    </submittedName>
</protein>
<sequence length="106" mass="11942">MMGTMGKHILIKICKIPLLLLFLYMFICSLDILSSAFQLAGVISRSADRRSLAAVHRAAFIPCRLPSVEYRAYFSIFSLAFASKRCASERVICRVRPRKSRSSSSH</sequence>
<dbReference type="GO" id="GO:0005524">
    <property type="term" value="F:ATP binding"/>
    <property type="evidence" value="ECO:0007669"/>
    <property type="project" value="InterPro"/>
</dbReference>
<dbReference type="Proteomes" id="UP000281406">
    <property type="component" value="Unassembled WGS sequence"/>
</dbReference>
<dbReference type="EMBL" id="RJVU01053127">
    <property type="protein sequence ID" value="ROL40924.1"/>
    <property type="molecule type" value="Genomic_DNA"/>
</dbReference>
<name>A0A3N0Y491_ANAGA</name>
<dbReference type="GO" id="GO:0007018">
    <property type="term" value="P:microtubule-based movement"/>
    <property type="evidence" value="ECO:0007669"/>
    <property type="project" value="InterPro"/>
</dbReference>
<dbReference type="GO" id="GO:0008017">
    <property type="term" value="F:microtubule binding"/>
    <property type="evidence" value="ECO:0007669"/>
    <property type="project" value="InterPro"/>
</dbReference>
<evidence type="ECO:0000313" key="3">
    <source>
        <dbReference type="EMBL" id="ROL40924.1"/>
    </source>
</evidence>
<evidence type="ECO:0000256" key="1">
    <source>
        <dbReference type="PROSITE-ProRule" id="PRU00283"/>
    </source>
</evidence>
<reference evidence="3 4" key="1">
    <citation type="submission" date="2018-10" db="EMBL/GenBank/DDBJ databases">
        <title>Genome assembly for a Yunnan-Guizhou Plateau 3E fish, Anabarilius grahami (Regan), and its evolutionary and genetic applications.</title>
        <authorList>
            <person name="Jiang W."/>
        </authorList>
    </citation>
    <scope>NUCLEOTIDE SEQUENCE [LARGE SCALE GENOMIC DNA]</scope>
    <source>
        <strain evidence="3">AG-KIZ</strain>
        <tissue evidence="3">Muscle</tissue>
    </source>
</reference>
<dbReference type="AlphaFoldDB" id="A0A3N0Y491"/>
<comment type="caution">
    <text evidence="3">The sequence shown here is derived from an EMBL/GenBank/DDBJ whole genome shotgun (WGS) entry which is preliminary data.</text>
</comment>
<dbReference type="InterPro" id="IPR001752">
    <property type="entry name" value="Kinesin_motor_dom"/>
</dbReference>